<dbReference type="PRINTS" id="PR00173">
    <property type="entry name" value="EDTRNSPORT"/>
</dbReference>
<reference evidence="10" key="1">
    <citation type="submission" date="2018-05" db="EMBL/GenBank/DDBJ databases">
        <title>Complete genome sequence of Actinobacillus porcitonsillarum reference strain 9953L55 (CCUG 46996).</title>
        <authorList>
            <person name="Dona V."/>
            <person name="Perreten V."/>
        </authorList>
    </citation>
    <scope>NUCLEOTIDE SEQUENCE [LARGE SCALE GENOMIC DNA]</scope>
    <source>
        <strain evidence="10">9953L55</strain>
    </source>
</reference>
<evidence type="ECO:0000256" key="3">
    <source>
        <dbReference type="ARBA" id="ARBA00022692"/>
    </source>
</evidence>
<dbReference type="PANTHER" id="PTHR43652:SF1">
    <property type="entry name" value="RESPONSE REGULATOR"/>
    <property type="match status" value="1"/>
</dbReference>
<dbReference type="Proteomes" id="UP000244920">
    <property type="component" value="Chromosome"/>
</dbReference>
<dbReference type="InterPro" id="IPR051679">
    <property type="entry name" value="DASS-Related_Transporters"/>
</dbReference>
<proteinExistence type="predicted"/>
<sequence>MNTLNSLSSYLPDMVFQPLFIVLALLAVAIILFIQNKLRMDVVALLVMLGFSLSGILTTQEIFAGLSDPNIVLLALLYIIGESLSRTGVANSISDWLMRVAGASETKVLVLLMLSIGVLGSFMSSTGIVAIFIPVVLAICAGMNISPRRLMMPLSVAGLISGMMTLIATAPNLVTHSELVKAGYQGFHFFSFTPIGIVVLGLGILYMLVARRWLDDGVANNVNNSNEDSMAKLIEEYGLNGRAKMVILKEDSPLIGKTIDELKLRSVYQMNIIAIQRFKNFRHITIAAYGNDQLQKKDILLVDIGVDEVRFLELCELFKLQQIELKGSYFSTQAKSVGMAELAVMPETETIGRTIPELRFRSSYGLSIIGIKREKNILHNDLLSETIQSGDILLVMGIWSKIETLAKERKDFFLLGLPKESKLAVPAASQAPHALFSVFLMVVLMITGIVPNVIAALIACLLLGKFRCIDMKSAYDSIHFPSLILIVGMMPFSIAMQKTGGVSLMVEEFIRITGGAQTNAYFILLGLFALTAVVGLFISNTATAILMAPIAIEVAKQLGYSPTALVMVIAIASSAAFMTPISSPVNTMVIGPAGYRFMDFVKIGVPFTILVMLATVFLVPIFFPL</sequence>
<dbReference type="GO" id="GO:0005886">
    <property type="term" value="C:plasma membrane"/>
    <property type="evidence" value="ECO:0007669"/>
    <property type="project" value="TreeGrafter"/>
</dbReference>
<accession>A0A2U8FIV3</accession>
<name>A0A2U8FIV3_9PAST</name>
<evidence type="ECO:0000259" key="8">
    <source>
        <dbReference type="PROSITE" id="PS51202"/>
    </source>
</evidence>
<keyword evidence="5 7" id="KW-1133">Transmembrane helix</keyword>
<keyword evidence="3 7" id="KW-0812">Transmembrane</keyword>
<evidence type="ECO:0000256" key="7">
    <source>
        <dbReference type="SAM" id="Phobius"/>
    </source>
</evidence>
<feature type="transmembrane region" description="Helical" evidence="7">
    <location>
        <begin position="600"/>
        <end position="623"/>
    </location>
</feature>
<dbReference type="Pfam" id="PF03600">
    <property type="entry name" value="CitMHS"/>
    <property type="match status" value="1"/>
</dbReference>
<keyword evidence="10" id="KW-1185">Reference proteome</keyword>
<dbReference type="InterPro" id="IPR004680">
    <property type="entry name" value="Cit_transptr-like_dom"/>
</dbReference>
<organism evidence="9 10">
    <name type="scientific">Actinobacillus porcitonsillarum</name>
    <dbReference type="NCBI Taxonomy" id="189834"/>
    <lineage>
        <taxon>Bacteria</taxon>
        <taxon>Pseudomonadati</taxon>
        <taxon>Pseudomonadota</taxon>
        <taxon>Gammaproteobacteria</taxon>
        <taxon>Pasteurellales</taxon>
        <taxon>Pasteurellaceae</taxon>
        <taxon>Actinobacillus</taxon>
    </lineage>
</organism>
<evidence type="ECO:0000313" key="10">
    <source>
        <dbReference type="Proteomes" id="UP000244920"/>
    </source>
</evidence>
<evidence type="ECO:0000256" key="6">
    <source>
        <dbReference type="ARBA" id="ARBA00023136"/>
    </source>
</evidence>
<dbReference type="Pfam" id="PF02080">
    <property type="entry name" value="TrkA_C"/>
    <property type="match status" value="2"/>
</dbReference>
<keyword evidence="4" id="KW-0677">Repeat</keyword>
<dbReference type="PROSITE" id="PS01271">
    <property type="entry name" value="NA_SULFATE"/>
    <property type="match status" value="1"/>
</dbReference>
<gene>
    <name evidence="9" type="ORF">DDU33_01590</name>
</gene>
<dbReference type="AlphaFoldDB" id="A0A2U8FIV3"/>
<evidence type="ECO:0000256" key="2">
    <source>
        <dbReference type="ARBA" id="ARBA00022448"/>
    </source>
</evidence>
<protein>
    <submittedName>
        <fullName evidence="9">SLC13 family permease</fullName>
    </submittedName>
</protein>
<evidence type="ECO:0000256" key="5">
    <source>
        <dbReference type="ARBA" id="ARBA00022989"/>
    </source>
</evidence>
<dbReference type="RefSeq" id="WP_108922738.1">
    <property type="nucleotide sequence ID" value="NZ_CP029206.1"/>
</dbReference>
<dbReference type="GO" id="GO:0006813">
    <property type="term" value="P:potassium ion transport"/>
    <property type="evidence" value="ECO:0007669"/>
    <property type="project" value="InterPro"/>
</dbReference>
<dbReference type="PROSITE" id="PS51202">
    <property type="entry name" value="RCK_C"/>
    <property type="match status" value="2"/>
</dbReference>
<comment type="subcellular location">
    <subcellularLocation>
        <location evidence="1">Membrane</location>
        <topology evidence="1">Multi-pass membrane protein</topology>
    </subcellularLocation>
</comment>
<feature type="transmembrane region" description="Helical" evidence="7">
    <location>
        <begin position="438"/>
        <end position="466"/>
    </location>
</feature>
<evidence type="ECO:0000313" key="9">
    <source>
        <dbReference type="EMBL" id="AWI50274.1"/>
    </source>
</evidence>
<dbReference type="Gene3D" id="3.30.70.1450">
    <property type="entry name" value="Regulator of K+ conductance, C-terminal domain"/>
    <property type="match status" value="2"/>
</dbReference>
<feature type="domain" description="RCK C-terminal" evidence="8">
    <location>
        <begin position="231"/>
        <end position="318"/>
    </location>
</feature>
<dbReference type="InterPro" id="IPR031312">
    <property type="entry name" value="Na/sul_symport_CS"/>
</dbReference>
<feature type="transmembrane region" description="Helical" evidence="7">
    <location>
        <begin position="186"/>
        <end position="209"/>
    </location>
</feature>
<feature type="transmembrane region" description="Helical" evidence="7">
    <location>
        <begin position="71"/>
        <end position="89"/>
    </location>
</feature>
<evidence type="ECO:0000256" key="4">
    <source>
        <dbReference type="ARBA" id="ARBA00022737"/>
    </source>
</evidence>
<dbReference type="GO" id="GO:0008324">
    <property type="term" value="F:monoatomic cation transmembrane transporter activity"/>
    <property type="evidence" value="ECO:0007669"/>
    <property type="project" value="InterPro"/>
</dbReference>
<feature type="transmembrane region" description="Helical" evidence="7">
    <location>
        <begin position="41"/>
        <end position="59"/>
    </location>
</feature>
<dbReference type="PANTHER" id="PTHR43652">
    <property type="entry name" value="BASIC AMINO ACID ANTIPORTER YFCC-RELATED"/>
    <property type="match status" value="1"/>
</dbReference>
<feature type="transmembrane region" description="Helical" evidence="7">
    <location>
        <begin position="15"/>
        <end position="34"/>
    </location>
</feature>
<dbReference type="SUPFAM" id="SSF116726">
    <property type="entry name" value="TrkA C-terminal domain-like"/>
    <property type="match status" value="2"/>
</dbReference>
<dbReference type="EMBL" id="CP029206">
    <property type="protein sequence ID" value="AWI50274.1"/>
    <property type="molecule type" value="Genomic_DNA"/>
</dbReference>
<dbReference type="InterPro" id="IPR006037">
    <property type="entry name" value="RCK_C"/>
</dbReference>
<feature type="transmembrane region" description="Helical" evidence="7">
    <location>
        <begin position="478"/>
        <end position="497"/>
    </location>
</feature>
<feature type="transmembrane region" description="Helical" evidence="7">
    <location>
        <begin position="558"/>
        <end position="579"/>
    </location>
</feature>
<keyword evidence="6 7" id="KW-0472">Membrane</keyword>
<dbReference type="KEGG" id="apor:DDU33_01590"/>
<keyword evidence="2" id="KW-0813">Transport</keyword>
<dbReference type="InterPro" id="IPR036721">
    <property type="entry name" value="RCK_C_sf"/>
</dbReference>
<feature type="domain" description="RCK C-terminal" evidence="8">
    <location>
        <begin position="327"/>
        <end position="411"/>
    </location>
</feature>
<feature type="transmembrane region" description="Helical" evidence="7">
    <location>
        <begin position="518"/>
        <end position="538"/>
    </location>
</feature>
<evidence type="ECO:0000256" key="1">
    <source>
        <dbReference type="ARBA" id="ARBA00004141"/>
    </source>
</evidence>
<feature type="transmembrane region" description="Helical" evidence="7">
    <location>
        <begin position="154"/>
        <end position="174"/>
    </location>
</feature>